<comment type="caution">
    <text evidence="5">The sequence shown here is derived from an EMBL/GenBank/DDBJ whole genome shotgun (WGS) entry which is preliminary data.</text>
</comment>
<keyword evidence="3" id="KW-0732">Signal</keyword>
<comment type="subcellular location">
    <subcellularLocation>
        <location evidence="1">Cell envelope</location>
    </subcellularLocation>
</comment>
<dbReference type="Gene3D" id="3.40.50.2300">
    <property type="match status" value="2"/>
</dbReference>
<dbReference type="EMBL" id="LAZR01015816">
    <property type="protein sequence ID" value="KKM07243.1"/>
    <property type="molecule type" value="Genomic_DNA"/>
</dbReference>
<evidence type="ECO:0000256" key="2">
    <source>
        <dbReference type="ARBA" id="ARBA00007639"/>
    </source>
</evidence>
<organism evidence="5">
    <name type="scientific">marine sediment metagenome</name>
    <dbReference type="NCBI Taxonomy" id="412755"/>
    <lineage>
        <taxon>unclassified sequences</taxon>
        <taxon>metagenomes</taxon>
        <taxon>ecological metagenomes</taxon>
    </lineage>
</organism>
<protein>
    <recommendedName>
        <fullName evidence="4">Periplasmic binding protein domain-containing protein</fullName>
    </recommendedName>
</protein>
<evidence type="ECO:0000313" key="5">
    <source>
        <dbReference type="EMBL" id="KKM07243.1"/>
    </source>
</evidence>
<evidence type="ECO:0000259" key="4">
    <source>
        <dbReference type="Pfam" id="PF13407"/>
    </source>
</evidence>
<dbReference type="GO" id="GO:0030313">
    <property type="term" value="C:cell envelope"/>
    <property type="evidence" value="ECO:0007669"/>
    <property type="project" value="UniProtKB-SubCell"/>
</dbReference>
<evidence type="ECO:0000256" key="1">
    <source>
        <dbReference type="ARBA" id="ARBA00004196"/>
    </source>
</evidence>
<proteinExistence type="inferred from homology"/>
<evidence type="ECO:0000256" key="3">
    <source>
        <dbReference type="ARBA" id="ARBA00022729"/>
    </source>
</evidence>
<reference evidence="5" key="1">
    <citation type="journal article" date="2015" name="Nature">
        <title>Complex archaea that bridge the gap between prokaryotes and eukaryotes.</title>
        <authorList>
            <person name="Spang A."/>
            <person name="Saw J.H."/>
            <person name="Jorgensen S.L."/>
            <person name="Zaremba-Niedzwiedzka K."/>
            <person name="Martijn J."/>
            <person name="Lind A.E."/>
            <person name="van Eijk R."/>
            <person name="Schleper C."/>
            <person name="Guy L."/>
            <person name="Ettema T.J."/>
        </authorList>
    </citation>
    <scope>NUCLEOTIDE SEQUENCE</scope>
</reference>
<dbReference type="GO" id="GO:0030246">
    <property type="term" value="F:carbohydrate binding"/>
    <property type="evidence" value="ECO:0007669"/>
    <property type="project" value="UniProtKB-ARBA"/>
</dbReference>
<dbReference type="AlphaFoldDB" id="A0A0F9K7T9"/>
<dbReference type="InterPro" id="IPR025997">
    <property type="entry name" value="SBP_2_dom"/>
</dbReference>
<dbReference type="Pfam" id="PF13407">
    <property type="entry name" value="Peripla_BP_4"/>
    <property type="match status" value="1"/>
</dbReference>
<feature type="domain" description="Periplasmic binding protein" evidence="4">
    <location>
        <begin position="45"/>
        <end position="298"/>
    </location>
</feature>
<dbReference type="SUPFAM" id="SSF53822">
    <property type="entry name" value="Periplasmic binding protein-like I"/>
    <property type="match status" value="1"/>
</dbReference>
<gene>
    <name evidence="5" type="ORF">LCGC14_1735900</name>
</gene>
<name>A0A0F9K7T9_9ZZZZ</name>
<comment type="similarity">
    <text evidence="2">Belongs to the bacterial solute-binding protein 2 family.</text>
</comment>
<accession>A0A0F9K7T9</accession>
<sequence length="346" mass="38649">MRKSIILVLVLLLVVGSVSAAFAVDKQHQVVNTTRFKKDPPWVIGYDIYWLGNTWSAQFAEEFKQAASMYDQLIKDTVITSSEGSVEKQIRNIESMIAKRVDLIIISPNSTSGLNSVIKKALRANIPVVLNAVAIDGDEYTTFINVTDRALGKAMAEWLVQEMGPKGRIFVINGLPGLGVAEARWEGAQEVFKKYPKIKVVLQDNGDWSVPKTKRVVSDMLAAYPRIDGVWGDAIGHGIMEAFEEARAPFVPFATPSDNNGFLKYWAKNKSKVNAIGVTKPVWLSKLSLDLAFRVLQGLPVFKDNYIPPNVVTNDNVEEFVRWDMPDGYWTYSTLTDKRAKDLFGE</sequence>
<dbReference type="PANTHER" id="PTHR46847">
    <property type="entry name" value="D-ALLOSE-BINDING PERIPLASMIC PROTEIN-RELATED"/>
    <property type="match status" value="1"/>
</dbReference>
<dbReference type="PANTHER" id="PTHR46847:SF4">
    <property type="entry name" value="AUTOINDUCER 2-BINDING PROTEIN LSRB"/>
    <property type="match status" value="1"/>
</dbReference>
<dbReference type="InterPro" id="IPR028082">
    <property type="entry name" value="Peripla_BP_I"/>
</dbReference>